<gene>
    <name evidence="1" type="ORF">LCGC14_0384240</name>
</gene>
<dbReference type="AlphaFoldDB" id="A0A0F9T198"/>
<accession>A0A0F9T198</accession>
<reference evidence="1" key="1">
    <citation type="journal article" date="2015" name="Nature">
        <title>Complex archaea that bridge the gap between prokaryotes and eukaryotes.</title>
        <authorList>
            <person name="Spang A."/>
            <person name="Saw J.H."/>
            <person name="Jorgensen S.L."/>
            <person name="Zaremba-Niedzwiedzka K."/>
            <person name="Martijn J."/>
            <person name="Lind A.E."/>
            <person name="van Eijk R."/>
            <person name="Schleper C."/>
            <person name="Guy L."/>
            <person name="Ettema T.J."/>
        </authorList>
    </citation>
    <scope>NUCLEOTIDE SEQUENCE</scope>
</reference>
<comment type="caution">
    <text evidence="1">The sequence shown here is derived from an EMBL/GenBank/DDBJ whole genome shotgun (WGS) entry which is preliminary data.</text>
</comment>
<sequence length="94" mass="10921">MTGTIKFRRYPSLGPDCTHPKPFCFVCRKPVERITKKMNLRTMEEVITVSCHGETEQTTLTLEDQMKTIERGVAFRNDNKETKRLPFIAKEVES</sequence>
<proteinExistence type="predicted"/>
<evidence type="ECO:0000313" key="1">
    <source>
        <dbReference type="EMBL" id="KKN75050.1"/>
    </source>
</evidence>
<organism evidence="1">
    <name type="scientific">marine sediment metagenome</name>
    <dbReference type="NCBI Taxonomy" id="412755"/>
    <lineage>
        <taxon>unclassified sequences</taxon>
        <taxon>metagenomes</taxon>
        <taxon>ecological metagenomes</taxon>
    </lineage>
</organism>
<name>A0A0F9T198_9ZZZZ</name>
<protein>
    <submittedName>
        <fullName evidence="1">Uncharacterized protein</fullName>
    </submittedName>
</protein>
<dbReference type="EMBL" id="LAZR01000316">
    <property type="protein sequence ID" value="KKN75050.1"/>
    <property type="molecule type" value="Genomic_DNA"/>
</dbReference>